<evidence type="ECO:0000256" key="1">
    <source>
        <dbReference type="ARBA" id="ARBA00008857"/>
    </source>
</evidence>
<keyword evidence="2" id="KW-0238">DNA-binding</keyword>
<sequence length="401" mass="46105">MNTNITISLDMRRSKNDGTYPVIMRLGHNLRTTSIPLDISVLEKDWDAKNKEVKKSYTGLSTVTRLNNFIQKMKAEAMDIILKLNEKGELNGLSVTALREKIIRAENKQSFFVYGDSLVKEMVELGQIGNARCYKGALAVLKTFNKDKDLAFNEITYKLLSEFEKHHKRKGNQANGLAVYIRTFRAIYNKAIKDGLVEKENHPFADYKVKTVPTEKRALDAEFLKKLIDLQLEKDDILLNARNYFVASYMMYGMNFTDMAFLKKTNIIHGRIHYRRKKTSKLYDIKIGSSLQAILDHYKNDSSYIFPIIRRDTALLQAKDIQWARKRYNKKLKELAKLCGIEQNLTSYVSRHSFATQAMMQQVPLTAISTMLGHSSLKTTEIYLKSLPSDVLDGYNALILQ</sequence>
<comment type="caution">
    <text evidence="5">The sequence shown here is derived from an EMBL/GenBank/DDBJ whole genome shotgun (WGS) entry which is preliminary data.</text>
</comment>
<gene>
    <name evidence="5" type="ORF">GS398_22105</name>
</gene>
<dbReference type="GO" id="GO:0015074">
    <property type="term" value="P:DNA integration"/>
    <property type="evidence" value="ECO:0007669"/>
    <property type="project" value="InterPro"/>
</dbReference>
<dbReference type="Gene3D" id="1.10.443.10">
    <property type="entry name" value="Intergrase catalytic core"/>
    <property type="match status" value="1"/>
</dbReference>
<dbReference type="CDD" id="cd01185">
    <property type="entry name" value="INTN1_C_like"/>
    <property type="match status" value="1"/>
</dbReference>
<dbReference type="InterPro" id="IPR025269">
    <property type="entry name" value="SAM-like_dom"/>
</dbReference>
<feature type="domain" description="Tyr recombinase" evidence="4">
    <location>
        <begin position="214"/>
        <end position="396"/>
    </location>
</feature>
<dbReference type="Pfam" id="PF17293">
    <property type="entry name" value="Arm-DNA-bind_5"/>
    <property type="match status" value="1"/>
</dbReference>
<name>A0A7K1Y421_9SPHI</name>
<evidence type="ECO:0000313" key="5">
    <source>
        <dbReference type="EMBL" id="MXV18001.1"/>
    </source>
</evidence>
<proteinExistence type="inferred from homology"/>
<dbReference type="RefSeq" id="WP_160909016.1">
    <property type="nucleotide sequence ID" value="NZ_WVHS01000009.1"/>
</dbReference>
<dbReference type="InterPro" id="IPR013762">
    <property type="entry name" value="Integrase-like_cat_sf"/>
</dbReference>
<dbReference type="Gene3D" id="1.10.150.130">
    <property type="match status" value="1"/>
</dbReference>
<dbReference type="PROSITE" id="PS51898">
    <property type="entry name" value="TYR_RECOMBINASE"/>
    <property type="match status" value="1"/>
</dbReference>
<dbReference type="Pfam" id="PF00589">
    <property type="entry name" value="Phage_integrase"/>
    <property type="match status" value="1"/>
</dbReference>
<dbReference type="Proteomes" id="UP000451233">
    <property type="component" value="Unassembled WGS sequence"/>
</dbReference>
<protein>
    <submittedName>
        <fullName evidence="5">Tyrosine-type recombinase/integrase</fullName>
    </submittedName>
</protein>
<evidence type="ECO:0000313" key="6">
    <source>
        <dbReference type="Proteomes" id="UP000451233"/>
    </source>
</evidence>
<dbReference type="EMBL" id="WVHS01000009">
    <property type="protein sequence ID" value="MXV18001.1"/>
    <property type="molecule type" value="Genomic_DNA"/>
</dbReference>
<dbReference type="InterPro" id="IPR035386">
    <property type="entry name" value="Arm-DNA-bind_5"/>
</dbReference>
<evidence type="ECO:0000256" key="2">
    <source>
        <dbReference type="ARBA" id="ARBA00023125"/>
    </source>
</evidence>
<evidence type="ECO:0000259" key="4">
    <source>
        <dbReference type="PROSITE" id="PS51898"/>
    </source>
</evidence>
<dbReference type="SUPFAM" id="SSF56349">
    <property type="entry name" value="DNA breaking-rejoining enzymes"/>
    <property type="match status" value="1"/>
</dbReference>
<dbReference type="GO" id="GO:0003677">
    <property type="term" value="F:DNA binding"/>
    <property type="evidence" value="ECO:0007669"/>
    <property type="project" value="UniProtKB-KW"/>
</dbReference>
<organism evidence="5 6">
    <name type="scientific">Hufsiella ginkgonis</name>
    <dbReference type="NCBI Taxonomy" id="2695274"/>
    <lineage>
        <taxon>Bacteria</taxon>
        <taxon>Pseudomonadati</taxon>
        <taxon>Bacteroidota</taxon>
        <taxon>Sphingobacteriia</taxon>
        <taxon>Sphingobacteriales</taxon>
        <taxon>Sphingobacteriaceae</taxon>
        <taxon>Hufsiella</taxon>
    </lineage>
</organism>
<dbReference type="InterPro" id="IPR050090">
    <property type="entry name" value="Tyrosine_recombinase_XerCD"/>
</dbReference>
<dbReference type="Pfam" id="PF13102">
    <property type="entry name" value="Phage_int_SAM_5"/>
    <property type="match status" value="1"/>
</dbReference>
<evidence type="ECO:0000256" key="3">
    <source>
        <dbReference type="ARBA" id="ARBA00023172"/>
    </source>
</evidence>
<dbReference type="InterPro" id="IPR011010">
    <property type="entry name" value="DNA_brk_join_enz"/>
</dbReference>
<keyword evidence="6" id="KW-1185">Reference proteome</keyword>
<comment type="similarity">
    <text evidence="1">Belongs to the 'phage' integrase family.</text>
</comment>
<dbReference type="PANTHER" id="PTHR30349">
    <property type="entry name" value="PHAGE INTEGRASE-RELATED"/>
    <property type="match status" value="1"/>
</dbReference>
<reference evidence="5 6" key="1">
    <citation type="submission" date="2019-11" db="EMBL/GenBank/DDBJ databases">
        <title>Pedobacter sp. HMF7056 Genome sequencing and assembly.</title>
        <authorList>
            <person name="Kang H."/>
            <person name="Kim H."/>
            <person name="Joh K."/>
        </authorList>
    </citation>
    <scope>NUCLEOTIDE SEQUENCE [LARGE SCALE GENOMIC DNA]</scope>
    <source>
        <strain evidence="5 6">HMF7056</strain>
    </source>
</reference>
<dbReference type="PANTHER" id="PTHR30349:SF64">
    <property type="entry name" value="PROPHAGE INTEGRASE INTD-RELATED"/>
    <property type="match status" value="1"/>
</dbReference>
<dbReference type="AlphaFoldDB" id="A0A7K1Y421"/>
<accession>A0A7K1Y421</accession>
<dbReference type="InterPro" id="IPR010998">
    <property type="entry name" value="Integrase_recombinase_N"/>
</dbReference>
<keyword evidence="3" id="KW-0233">DNA recombination</keyword>
<dbReference type="GO" id="GO:0006310">
    <property type="term" value="P:DNA recombination"/>
    <property type="evidence" value="ECO:0007669"/>
    <property type="project" value="UniProtKB-KW"/>
</dbReference>
<dbReference type="InterPro" id="IPR002104">
    <property type="entry name" value="Integrase_catalytic"/>
</dbReference>